<accession>A0ACC6PI53</accession>
<dbReference type="EMBL" id="JBBKAR010000056">
    <property type="protein sequence ID" value="MEJ8306649.1"/>
    <property type="molecule type" value="Genomic_DNA"/>
</dbReference>
<name>A0ACC6PI53_9BACL</name>
<reference evidence="1" key="1">
    <citation type="submission" date="2024-03" db="EMBL/GenBank/DDBJ databases">
        <title>Whole genome sequecning of epiphytes from Marcgravia umbellata leaves.</title>
        <authorList>
            <person name="Kumar G."/>
            <person name="Savka M.A."/>
        </authorList>
    </citation>
    <scope>NUCLEOTIDE SEQUENCE</scope>
    <source>
        <strain evidence="1">RIT_BL5</strain>
    </source>
</reference>
<protein>
    <submittedName>
        <fullName evidence="1">Sporulation protein Cse60</fullName>
    </submittedName>
</protein>
<evidence type="ECO:0000313" key="1">
    <source>
        <dbReference type="EMBL" id="MEJ8306649.1"/>
    </source>
</evidence>
<gene>
    <name evidence="1" type="ORF">WKI47_22290</name>
</gene>
<comment type="caution">
    <text evidence="1">The sequence shown here is derived from an EMBL/GenBank/DDBJ whole genome shotgun (WGS) entry which is preliminary data.</text>
</comment>
<organism evidence="1 2">
    <name type="scientific">Saccharibacillus sacchari</name>
    <dbReference type="NCBI Taxonomy" id="456493"/>
    <lineage>
        <taxon>Bacteria</taxon>
        <taxon>Bacillati</taxon>
        <taxon>Bacillota</taxon>
        <taxon>Bacilli</taxon>
        <taxon>Bacillales</taxon>
        <taxon>Paenibacillaceae</taxon>
        <taxon>Saccharibacillus</taxon>
    </lineage>
</organism>
<keyword evidence="2" id="KW-1185">Reference proteome</keyword>
<dbReference type="Proteomes" id="UP001380953">
    <property type="component" value="Unassembled WGS sequence"/>
</dbReference>
<proteinExistence type="predicted"/>
<evidence type="ECO:0000313" key="2">
    <source>
        <dbReference type="Proteomes" id="UP001380953"/>
    </source>
</evidence>
<sequence length="67" mass="7756">MQYVEYIEASNAPDLQKEVNSFLQRLEGREVIDIKFDVIEFGGGYRNYCAQVQYGNKPNNIGRNPVR</sequence>